<dbReference type="RefSeq" id="WP_066639355.1">
    <property type="nucleotide sequence ID" value="NZ_CP014989.1"/>
</dbReference>
<proteinExistence type="predicted"/>
<dbReference type="OrthoDB" id="4872368at2"/>
<gene>
    <name evidence="2" type="ORF">SGUI_1904</name>
</gene>
<feature type="transmembrane region" description="Helical" evidence="1">
    <location>
        <begin position="31"/>
        <end position="49"/>
    </location>
</feature>
<evidence type="ECO:0000256" key="1">
    <source>
        <dbReference type="SAM" id="Phobius"/>
    </source>
</evidence>
<evidence type="ECO:0000313" key="3">
    <source>
        <dbReference type="Proteomes" id="UP000092482"/>
    </source>
</evidence>
<reference evidence="2 3" key="1">
    <citation type="submission" date="2016-03" db="EMBL/GenBank/DDBJ databases">
        <title>Shallow-sea hydrothermal system.</title>
        <authorList>
            <person name="Tang K."/>
        </authorList>
    </citation>
    <scope>NUCLEOTIDE SEQUENCE [LARGE SCALE GENOMIC DNA]</scope>
    <source>
        <strain evidence="2 3">JLT9</strain>
    </source>
</reference>
<keyword evidence="1" id="KW-0812">Transmembrane</keyword>
<protein>
    <submittedName>
        <fullName evidence="2">Uncharacterized protein</fullName>
    </submittedName>
</protein>
<name>A0A1B1NCW7_9MICO</name>
<dbReference type="Proteomes" id="UP000092482">
    <property type="component" value="Chromosome"/>
</dbReference>
<keyword evidence="1" id="KW-0472">Membrane</keyword>
<feature type="transmembrane region" description="Helical" evidence="1">
    <location>
        <begin position="5"/>
        <end position="25"/>
    </location>
</feature>
<dbReference type="EMBL" id="CP014989">
    <property type="protein sequence ID" value="ANS79300.1"/>
    <property type="molecule type" value="Genomic_DNA"/>
</dbReference>
<accession>A0A1B1NCW7</accession>
<keyword evidence="3" id="KW-1185">Reference proteome</keyword>
<sequence length="130" mass="13692">MPARLVPLAGTAAGLVLVLVLVLGVALELPVLAALAGGLLGVGILAVQLDSWRRVRSLRNYLRDEIRRVSGTPDQGYAAVPAAPAPAAQSDLLGAVQVLQAQYTGRLDRMQVTLDEALDQLAGRPDHDPR</sequence>
<dbReference type="KEGG" id="serj:SGUI_1904"/>
<dbReference type="AlphaFoldDB" id="A0A1B1NCW7"/>
<organism evidence="2 3">
    <name type="scientific">Serinicoccus hydrothermalis</name>
    <dbReference type="NCBI Taxonomy" id="1758689"/>
    <lineage>
        <taxon>Bacteria</taxon>
        <taxon>Bacillati</taxon>
        <taxon>Actinomycetota</taxon>
        <taxon>Actinomycetes</taxon>
        <taxon>Micrococcales</taxon>
        <taxon>Ornithinimicrobiaceae</taxon>
        <taxon>Serinicoccus</taxon>
    </lineage>
</organism>
<dbReference type="STRING" id="1758689.SGUI_1904"/>
<evidence type="ECO:0000313" key="2">
    <source>
        <dbReference type="EMBL" id="ANS79300.1"/>
    </source>
</evidence>
<keyword evidence="1" id="KW-1133">Transmembrane helix</keyword>